<sequence>MATIFKQLIESVKEYPILYDCSHGDFKNFKQRDKVWDEIGLKLEQDGHVLKGKWRNLRDSYAKFLKAKHPYKKWHWAEHMQHFRPFLMNSKDKTNNFEDIDCEESNEDTSEENIKIEVTQMLSPYEDREELVERTPSPPNIENESSNSATKKRAFKRANENSLDTAIEYLEKRPIINGNSIDLIFRGYAEAIKHFSPKRQAYTKLKVAEIITQQEMEQQEEDLITFQNSVCDK</sequence>
<organism evidence="3 4">
    <name type="scientific">Dendroctonus ponderosae</name>
    <name type="common">Mountain pine beetle</name>
    <dbReference type="NCBI Taxonomy" id="77166"/>
    <lineage>
        <taxon>Eukaryota</taxon>
        <taxon>Metazoa</taxon>
        <taxon>Ecdysozoa</taxon>
        <taxon>Arthropoda</taxon>
        <taxon>Hexapoda</taxon>
        <taxon>Insecta</taxon>
        <taxon>Pterygota</taxon>
        <taxon>Neoptera</taxon>
        <taxon>Endopterygota</taxon>
        <taxon>Coleoptera</taxon>
        <taxon>Polyphaga</taxon>
        <taxon>Cucujiformia</taxon>
        <taxon>Curculionidae</taxon>
        <taxon>Scolytinae</taxon>
        <taxon>Dendroctonus</taxon>
    </lineage>
</organism>
<dbReference type="PANTHER" id="PTHR12243">
    <property type="entry name" value="MADF DOMAIN TRANSCRIPTION FACTOR"/>
    <property type="match status" value="1"/>
</dbReference>
<dbReference type="GO" id="GO:0005634">
    <property type="term" value="C:nucleus"/>
    <property type="evidence" value="ECO:0007669"/>
    <property type="project" value="TreeGrafter"/>
</dbReference>
<keyword evidence="4" id="KW-1185">Reference proteome</keyword>
<dbReference type="InterPro" id="IPR006578">
    <property type="entry name" value="MADF-dom"/>
</dbReference>
<dbReference type="InterPro" id="IPR039353">
    <property type="entry name" value="TF_Adf1"/>
</dbReference>
<dbReference type="PANTHER" id="PTHR12243:SF67">
    <property type="entry name" value="COREPRESSOR OF PANGOLIN, ISOFORM A-RELATED"/>
    <property type="match status" value="1"/>
</dbReference>
<dbReference type="PROSITE" id="PS51029">
    <property type="entry name" value="MADF"/>
    <property type="match status" value="1"/>
</dbReference>
<dbReference type="AlphaFoldDB" id="A0AAR5QGZ4"/>
<dbReference type="EnsemblMetazoa" id="XM_019916944.1">
    <property type="protein sequence ID" value="XP_019772503.1"/>
    <property type="gene ID" value="LOC109546107"/>
</dbReference>
<evidence type="ECO:0000313" key="3">
    <source>
        <dbReference type="EnsemblMetazoa" id="XP_019772503.1"/>
    </source>
</evidence>
<dbReference type="GO" id="GO:0006357">
    <property type="term" value="P:regulation of transcription by RNA polymerase II"/>
    <property type="evidence" value="ECO:0007669"/>
    <property type="project" value="TreeGrafter"/>
</dbReference>
<evidence type="ECO:0000313" key="4">
    <source>
        <dbReference type="Proteomes" id="UP000019118"/>
    </source>
</evidence>
<feature type="domain" description="MADF" evidence="2">
    <location>
        <begin position="7"/>
        <end position="88"/>
    </location>
</feature>
<dbReference type="KEGG" id="dpa:109546096"/>
<dbReference type="Pfam" id="PF10545">
    <property type="entry name" value="MADF_DNA_bdg"/>
    <property type="match status" value="1"/>
</dbReference>
<dbReference type="SMART" id="SM00595">
    <property type="entry name" value="MADF"/>
    <property type="match status" value="1"/>
</dbReference>
<dbReference type="GO" id="GO:0005667">
    <property type="term" value="C:transcription regulator complex"/>
    <property type="evidence" value="ECO:0007669"/>
    <property type="project" value="TreeGrafter"/>
</dbReference>
<reference evidence="4" key="1">
    <citation type="journal article" date="2013" name="Genome Biol.">
        <title>Draft genome of the mountain pine beetle, Dendroctonus ponderosae Hopkins, a major forest pest.</title>
        <authorList>
            <person name="Keeling C.I."/>
            <person name="Yuen M.M."/>
            <person name="Liao N.Y."/>
            <person name="Docking T.R."/>
            <person name="Chan S.K."/>
            <person name="Taylor G.A."/>
            <person name="Palmquist D.L."/>
            <person name="Jackman S.D."/>
            <person name="Nguyen A."/>
            <person name="Li M."/>
            <person name="Henderson H."/>
            <person name="Janes J.K."/>
            <person name="Zhao Y."/>
            <person name="Pandoh P."/>
            <person name="Moore R."/>
            <person name="Sperling F.A."/>
            <person name="Huber D.P."/>
            <person name="Birol I."/>
            <person name="Jones S.J."/>
            <person name="Bohlmann J."/>
        </authorList>
    </citation>
    <scope>NUCLEOTIDE SEQUENCE</scope>
</reference>
<accession>A0AAR5QGZ4</accession>
<feature type="region of interest" description="Disordered" evidence="1">
    <location>
        <begin position="133"/>
        <end position="157"/>
    </location>
</feature>
<dbReference type="EnsemblMetazoa" id="XM_019916935.1">
    <property type="protein sequence ID" value="XP_019772494.1"/>
    <property type="gene ID" value="LOC109546096"/>
</dbReference>
<evidence type="ECO:0000259" key="2">
    <source>
        <dbReference type="PROSITE" id="PS51029"/>
    </source>
</evidence>
<dbReference type="RefSeq" id="XP_019772494.1">
    <property type="nucleotide sequence ID" value="XM_019916935.2"/>
</dbReference>
<evidence type="ECO:0000256" key="1">
    <source>
        <dbReference type="SAM" id="MobiDB-lite"/>
    </source>
</evidence>
<proteinExistence type="predicted"/>
<name>A0AAR5QGZ4_DENPD</name>
<dbReference type="Proteomes" id="UP000019118">
    <property type="component" value="Unassembled WGS sequence"/>
</dbReference>
<dbReference type="GeneID" id="109546096"/>
<reference evidence="3" key="2">
    <citation type="submission" date="2024-08" db="UniProtKB">
        <authorList>
            <consortium name="EnsemblMetazoa"/>
        </authorList>
    </citation>
    <scope>IDENTIFICATION</scope>
</reference>
<protein>
    <recommendedName>
        <fullName evidence="2">MADF domain-containing protein</fullName>
    </recommendedName>
</protein>